<evidence type="ECO:0000256" key="1">
    <source>
        <dbReference type="SAM" id="MobiDB-lite"/>
    </source>
</evidence>
<evidence type="ECO:0000313" key="2">
    <source>
        <dbReference type="EMBL" id="JAG35167.1"/>
    </source>
</evidence>
<reference evidence="2" key="1">
    <citation type="journal article" date="2014" name="PLoS ONE">
        <title>Transcriptome-Based Identification of ABC Transporters in the Western Tarnished Plant Bug Lygus hesperus.</title>
        <authorList>
            <person name="Hull J.J."/>
            <person name="Chaney K."/>
            <person name="Geib S.M."/>
            <person name="Fabrick J.A."/>
            <person name="Brent C.S."/>
            <person name="Walsh D."/>
            <person name="Lavine L.C."/>
        </authorList>
    </citation>
    <scope>NUCLEOTIDE SEQUENCE</scope>
</reference>
<feature type="compositionally biased region" description="Polar residues" evidence="1">
    <location>
        <begin position="76"/>
        <end position="95"/>
    </location>
</feature>
<proteinExistence type="predicted"/>
<evidence type="ECO:0000313" key="3">
    <source>
        <dbReference type="EMBL" id="JAQ15910.1"/>
    </source>
</evidence>
<protein>
    <submittedName>
        <fullName evidence="2">Uncharacterized protein</fullName>
    </submittedName>
</protein>
<gene>
    <name evidence="2" type="ORF">CM83_5955</name>
    <name evidence="3" type="ORF">g.8825</name>
</gene>
<reference evidence="3" key="3">
    <citation type="journal article" date="2016" name="Gigascience">
        <title>De novo construction of an expanded transcriptome assembly for the western tarnished plant bug, Lygus hesperus.</title>
        <authorList>
            <person name="Tassone E.E."/>
            <person name="Geib S.M."/>
            <person name="Hall B."/>
            <person name="Fabrick J.A."/>
            <person name="Brent C.S."/>
            <person name="Hull J.J."/>
        </authorList>
    </citation>
    <scope>NUCLEOTIDE SEQUENCE</scope>
</reference>
<accession>A0A0A9YQ58</accession>
<feature type="compositionally biased region" description="Low complexity" evidence="1">
    <location>
        <begin position="97"/>
        <end position="108"/>
    </location>
</feature>
<name>A0A0A9YQ58_LYGHE</name>
<feature type="region of interest" description="Disordered" evidence="1">
    <location>
        <begin position="1"/>
        <end position="108"/>
    </location>
</feature>
<dbReference type="EMBL" id="GDHC01002719">
    <property type="protein sequence ID" value="JAQ15910.1"/>
    <property type="molecule type" value="Transcribed_RNA"/>
</dbReference>
<dbReference type="EMBL" id="GBHO01008437">
    <property type="protein sequence ID" value="JAG35167.1"/>
    <property type="molecule type" value="Transcribed_RNA"/>
</dbReference>
<feature type="compositionally biased region" description="Low complexity" evidence="1">
    <location>
        <begin position="49"/>
        <end position="75"/>
    </location>
</feature>
<reference evidence="2" key="2">
    <citation type="submission" date="2014-07" db="EMBL/GenBank/DDBJ databases">
        <authorList>
            <person name="Hull J."/>
        </authorList>
    </citation>
    <scope>NUCLEOTIDE SEQUENCE</scope>
</reference>
<sequence length="108" mass="11260">MLSTSNTAQPAVRNSVVVPPPPSGSILQKQSSFTRGRINSSLTANMLHGNNTNNTSNNNNSGNGGNSAVTNTSSSFTSQVPASVVTLPSKQSATLAQPVQHQQKQQQQ</sequence>
<organism evidence="2">
    <name type="scientific">Lygus hesperus</name>
    <name type="common">Western plant bug</name>
    <dbReference type="NCBI Taxonomy" id="30085"/>
    <lineage>
        <taxon>Eukaryota</taxon>
        <taxon>Metazoa</taxon>
        <taxon>Ecdysozoa</taxon>
        <taxon>Arthropoda</taxon>
        <taxon>Hexapoda</taxon>
        <taxon>Insecta</taxon>
        <taxon>Pterygota</taxon>
        <taxon>Neoptera</taxon>
        <taxon>Paraneoptera</taxon>
        <taxon>Hemiptera</taxon>
        <taxon>Heteroptera</taxon>
        <taxon>Panheteroptera</taxon>
        <taxon>Cimicomorpha</taxon>
        <taxon>Miridae</taxon>
        <taxon>Mirini</taxon>
        <taxon>Lygus</taxon>
    </lineage>
</organism>
<dbReference type="AlphaFoldDB" id="A0A0A9YQ58"/>
<feature type="compositionally biased region" description="Polar residues" evidence="1">
    <location>
        <begin position="25"/>
        <end position="44"/>
    </location>
</feature>